<evidence type="ECO:0000259" key="2">
    <source>
        <dbReference type="Pfam" id="PF25597"/>
    </source>
</evidence>
<feature type="compositionally biased region" description="Basic and acidic residues" evidence="1">
    <location>
        <begin position="168"/>
        <end position="178"/>
    </location>
</feature>
<dbReference type="CDD" id="cd09272">
    <property type="entry name" value="RNase_HI_RT_Ty1"/>
    <property type="match status" value="1"/>
</dbReference>
<evidence type="ECO:0000256" key="1">
    <source>
        <dbReference type="SAM" id="MobiDB-lite"/>
    </source>
</evidence>
<feature type="region of interest" description="Disordered" evidence="1">
    <location>
        <begin position="126"/>
        <end position="188"/>
    </location>
</feature>
<evidence type="ECO:0000313" key="4">
    <source>
        <dbReference type="Proteomes" id="UP001151760"/>
    </source>
</evidence>
<dbReference type="Pfam" id="PF25597">
    <property type="entry name" value="SH3_retrovirus"/>
    <property type="match status" value="1"/>
</dbReference>
<comment type="caution">
    <text evidence="3">The sequence shown here is derived from an EMBL/GenBank/DDBJ whole genome shotgun (WGS) entry which is preliminary data.</text>
</comment>
<dbReference type="Proteomes" id="UP001151760">
    <property type="component" value="Unassembled WGS sequence"/>
</dbReference>
<feature type="compositionally biased region" description="Low complexity" evidence="1">
    <location>
        <begin position="179"/>
        <end position="188"/>
    </location>
</feature>
<reference evidence="3" key="1">
    <citation type="journal article" date="2022" name="Int. J. Mol. Sci.">
        <title>Draft Genome of Tanacetum Coccineum: Genomic Comparison of Closely Related Tanacetum-Family Plants.</title>
        <authorList>
            <person name="Yamashiro T."/>
            <person name="Shiraishi A."/>
            <person name="Nakayama K."/>
            <person name="Satake H."/>
        </authorList>
    </citation>
    <scope>NUCLEOTIDE SEQUENCE</scope>
</reference>
<gene>
    <name evidence="3" type="ORF">Tco_1031847</name>
</gene>
<keyword evidence="4" id="KW-1185">Reference proteome</keyword>
<feature type="domain" description="Retroviral polymerase SH3-like" evidence="2">
    <location>
        <begin position="21"/>
        <end position="63"/>
    </location>
</feature>
<accession>A0ABQ5GAJ2</accession>
<organism evidence="3 4">
    <name type="scientific">Tanacetum coccineum</name>
    <dbReference type="NCBI Taxonomy" id="301880"/>
    <lineage>
        <taxon>Eukaryota</taxon>
        <taxon>Viridiplantae</taxon>
        <taxon>Streptophyta</taxon>
        <taxon>Embryophyta</taxon>
        <taxon>Tracheophyta</taxon>
        <taxon>Spermatophyta</taxon>
        <taxon>Magnoliopsida</taxon>
        <taxon>eudicotyledons</taxon>
        <taxon>Gunneridae</taxon>
        <taxon>Pentapetalae</taxon>
        <taxon>asterids</taxon>
        <taxon>campanulids</taxon>
        <taxon>Asterales</taxon>
        <taxon>Asteraceae</taxon>
        <taxon>Asteroideae</taxon>
        <taxon>Anthemideae</taxon>
        <taxon>Anthemidinae</taxon>
        <taxon>Tanacetum</taxon>
    </lineage>
</organism>
<name>A0ABQ5GAJ2_9ASTR</name>
<feature type="compositionally biased region" description="Basic and acidic residues" evidence="1">
    <location>
        <begin position="146"/>
        <end position="156"/>
    </location>
</feature>
<proteinExistence type="predicted"/>
<dbReference type="PANTHER" id="PTHR11439">
    <property type="entry name" value="GAG-POL-RELATED RETROTRANSPOSON"/>
    <property type="match status" value="1"/>
</dbReference>
<dbReference type="EMBL" id="BQNB010018270">
    <property type="protein sequence ID" value="GJT72561.1"/>
    <property type="molecule type" value="Genomic_DNA"/>
</dbReference>
<evidence type="ECO:0000313" key="3">
    <source>
        <dbReference type="EMBL" id="GJT72561.1"/>
    </source>
</evidence>
<dbReference type="PANTHER" id="PTHR11439:SF495">
    <property type="entry name" value="REVERSE TRANSCRIPTASE, RNA-DEPENDENT DNA POLYMERASE-RELATED"/>
    <property type="match status" value="1"/>
</dbReference>
<protein>
    <submittedName>
        <fullName evidence="3">Ribonuclease H-like domain-containing protein</fullName>
    </submittedName>
</protein>
<sequence>MKKTIWVLVTTLNTNRFHLVSFDGKADEGFFVGYSTNSKAFRVFNSRTRIVEENLHVQFSENTPNIAGSGPNWLFDIDALTNSMNYKPVVAGNQSNGNAGTKACADAGKARVETVPGKDYILLPLWTQDPPFSSSPKDSPDAGFKPSREEEKKDAEDPGNEGGNPSEEGERINQEKDASVNSTNNINTVSPTVNAASIEDNVVDENIVYGCADDPNIPDLEEIGRFSDAENDDSGADINNLDTYFQVSPVPTTRIHKDHPLNQVIGDLQSATQTRQMTKNLEEYGFVSTTLKQRTSHKDLQNCLFACFLSQEEPKKGKIEGEVYVCQPPGFEDPDFPVKVYKVEKALCGLHQAPRSCIGELSFFLGLQVKQKEDGIFISQDKYVTEILKKFSFSDVKTTSTPIETHKPLLKDVDGKDVDEHMYRSMIGSLMYLTSSRQDIMFVDSPFDLVAYTDSDYAGASLDRKSTIEGCQFLRCRLISWQCKKQTVVANSTTEAEYVAASRCCGQVL</sequence>
<reference evidence="3" key="2">
    <citation type="submission" date="2022-01" db="EMBL/GenBank/DDBJ databases">
        <authorList>
            <person name="Yamashiro T."/>
            <person name="Shiraishi A."/>
            <person name="Satake H."/>
            <person name="Nakayama K."/>
        </authorList>
    </citation>
    <scope>NUCLEOTIDE SEQUENCE</scope>
</reference>
<dbReference type="InterPro" id="IPR057670">
    <property type="entry name" value="SH3_retrovirus"/>
</dbReference>